<dbReference type="Proteomes" id="UP000501240">
    <property type="component" value="Chromosome"/>
</dbReference>
<protein>
    <submittedName>
        <fullName evidence="1">Uncharacterized protein</fullName>
    </submittedName>
</protein>
<dbReference type="EMBL" id="CP053892">
    <property type="protein sequence ID" value="QKG26874.1"/>
    <property type="molecule type" value="Genomic_DNA"/>
</dbReference>
<keyword evidence="2" id="KW-1185">Reference proteome</keyword>
<dbReference type="RefSeq" id="WP_173100247.1">
    <property type="nucleotide sequence ID" value="NZ_CP053892.1"/>
</dbReference>
<evidence type="ECO:0000313" key="1">
    <source>
        <dbReference type="EMBL" id="QKG26874.1"/>
    </source>
</evidence>
<gene>
    <name evidence="1" type="ORF">ACTIVE_8527</name>
</gene>
<organism evidence="1 2">
    <name type="scientific">Actinomadura verrucosospora</name>
    <dbReference type="NCBI Taxonomy" id="46165"/>
    <lineage>
        <taxon>Bacteria</taxon>
        <taxon>Bacillati</taxon>
        <taxon>Actinomycetota</taxon>
        <taxon>Actinomycetes</taxon>
        <taxon>Streptosporangiales</taxon>
        <taxon>Thermomonosporaceae</taxon>
        <taxon>Actinomadura</taxon>
    </lineage>
</organism>
<sequence length="226" mass="24808">MPDEVLQHVIDGLLPTFGELAGWTGPPSAGAYERVEAARLRLGEAMTEQPARTAEYADEIFEAVLLDSGTTSQLLHPLIAAIGRRPVLLRLTRAVEEGPCRRSANAGSAAYWVRCWPPRPKTVPAEVRTAEDLIAYLHERAATLTAQPENRVDDLWPPFWRACMAAFVACDDDDVRRVLETTFPLASECRPPEVAELVAAVRAIVDASPEKYQRLRDGTTGLGHAI</sequence>
<evidence type="ECO:0000313" key="2">
    <source>
        <dbReference type="Proteomes" id="UP000501240"/>
    </source>
</evidence>
<accession>A0A7D3W2B6</accession>
<reference evidence="1 2" key="1">
    <citation type="submission" date="2020-05" db="EMBL/GenBank/DDBJ databases">
        <title>Actinomadura verrucosospora NRRL-B18236 (PFL_A860) Genome sequencing and assembly.</title>
        <authorList>
            <person name="Samborskyy M."/>
        </authorList>
    </citation>
    <scope>NUCLEOTIDE SEQUENCE [LARGE SCALE GENOMIC DNA]</scope>
    <source>
        <strain evidence="1 2">NRRL:B18236</strain>
    </source>
</reference>
<proteinExistence type="predicted"/>
<name>A0A7D3W2B6_ACTVE</name>
<dbReference type="AlphaFoldDB" id="A0A7D3W2B6"/>